<comment type="caution">
    <text evidence="1">The sequence shown here is derived from an EMBL/GenBank/DDBJ whole genome shotgun (WGS) entry which is preliminary data.</text>
</comment>
<reference evidence="1 2" key="1">
    <citation type="submission" date="2014-02" db="EMBL/GenBank/DDBJ databases">
        <title>The small core and large imbalanced accessory genome model reveals a collaborative survival strategy of Sorangium cellulosum strains in nature.</title>
        <authorList>
            <person name="Han K."/>
            <person name="Peng R."/>
            <person name="Blom J."/>
            <person name="Li Y.-Z."/>
        </authorList>
    </citation>
    <scope>NUCLEOTIDE SEQUENCE [LARGE SCALE GENOMIC DNA]</scope>
    <source>
        <strain evidence="1 2">So0157-25</strain>
    </source>
</reference>
<sequence>MLQIGAGSTGLGSVGLCSAGVDWTGVVSTGAGSSGAPARPRRFGRSLRRALRNEAASVRDLLAEARLRRPRTLGAVRGGASDLPELTFRR</sequence>
<evidence type="ECO:0000313" key="2">
    <source>
        <dbReference type="Proteomes" id="UP000075420"/>
    </source>
</evidence>
<dbReference type="Proteomes" id="UP000075420">
    <property type="component" value="Unassembled WGS sequence"/>
</dbReference>
<evidence type="ECO:0000313" key="1">
    <source>
        <dbReference type="EMBL" id="KYF52937.1"/>
    </source>
</evidence>
<gene>
    <name evidence="1" type="ORF">BE08_44925</name>
</gene>
<dbReference type="EMBL" id="JELY01002325">
    <property type="protein sequence ID" value="KYF52937.1"/>
    <property type="molecule type" value="Genomic_DNA"/>
</dbReference>
<protein>
    <submittedName>
        <fullName evidence="1">Uncharacterized protein</fullName>
    </submittedName>
</protein>
<proteinExistence type="predicted"/>
<accession>A0A150PB67</accession>
<organism evidence="1 2">
    <name type="scientific">Sorangium cellulosum</name>
    <name type="common">Polyangium cellulosum</name>
    <dbReference type="NCBI Taxonomy" id="56"/>
    <lineage>
        <taxon>Bacteria</taxon>
        <taxon>Pseudomonadati</taxon>
        <taxon>Myxococcota</taxon>
        <taxon>Polyangia</taxon>
        <taxon>Polyangiales</taxon>
        <taxon>Polyangiaceae</taxon>
        <taxon>Sorangium</taxon>
    </lineage>
</organism>
<dbReference type="AlphaFoldDB" id="A0A150PB67"/>
<name>A0A150PB67_SORCE</name>